<dbReference type="Gene3D" id="3.40.390.10">
    <property type="entry name" value="Collagenase (Catalytic Domain)"/>
    <property type="match status" value="1"/>
</dbReference>
<keyword evidence="2" id="KW-0964">Secreted</keyword>
<dbReference type="SMART" id="SM00235">
    <property type="entry name" value="ZnMc"/>
    <property type="match status" value="1"/>
</dbReference>
<comment type="caution">
    <text evidence="10">The sequence shown here is derived from an EMBL/GenBank/DDBJ whole genome shotgun (WGS) entry which is preliminary data.</text>
</comment>
<gene>
    <name evidence="10" type="ORF">BFW38_13560</name>
</gene>
<evidence type="ECO:0000256" key="7">
    <source>
        <dbReference type="ARBA" id="ARBA00022833"/>
    </source>
</evidence>
<dbReference type="AlphaFoldDB" id="A0A1E2VC59"/>
<keyword evidence="4" id="KW-0479">Metal-binding</keyword>
<keyword evidence="3" id="KW-0645">Protease</keyword>
<dbReference type="GO" id="GO:0005509">
    <property type="term" value="F:calcium ion binding"/>
    <property type="evidence" value="ECO:0007669"/>
    <property type="project" value="InterPro"/>
</dbReference>
<dbReference type="InterPro" id="IPR001818">
    <property type="entry name" value="Pept_M10_metallopeptidase"/>
</dbReference>
<dbReference type="InterPro" id="IPR024079">
    <property type="entry name" value="MetalloPept_cat_dom_sf"/>
</dbReference>
<keyword evidence="11" id="KW-1185">Reference proteome</keyword>
<evidence type="ECO:0000313" key="11">
    <source>
        <dbReference type="Proteomes" id="UP000094291"/>
    </source>
</evidence>
<evidence type="ECO:0000256" key="1">
    <source>
        <dbReference type="ARBA" id="ARBA00004613"/>
    </source>
</evidence>
<evidence type="ECO:0000256" key="6">
    <source>
        <dbReference type="ARBA" id="ARBA00022801"/>
    </source>
</evidence>
<protein>
    <recommendedName>
        <fullName evidence="9">Peptidase metallopeptidase domain-containing protein</fullName>
    </recommendedName>
</protein>
<comment type="subcellular location">
    <subcellularLocation>
        <location evidence="1">Secreted</location>
    </subcellularLocation>
</comment>
<dbReference type="InterPro" id="IPR034033">
    <property type="entry name" value="Serralysin-like"/>
</dbReference>
<dbReference type="Proteomes" id="UP000094291">
    <property type="component" value="Unassembled WGS sequence"/>
</dbReference>
<evidence type="ECO:0000256" key="4">
    <source>
        <dbReference type="ARBA" id="ARBA00022723"/>
    </source>
</evidence>
<dbReference type="InterPro" id="IPR006026">
    <property type="entry name" value="Peptidase_Metallo"/>
</dbReference>
<keyword evidence="6" id="KW-0378">Hydrolase</keyword>
<evidence type="ECO:0000256" key="5">
    <source>
        <dbReference type="ARBA" id="ARBA00022737"/>
    </source>
</evidence>
<sequence length="487" mass="53304">MRHFHDDELGFWGPSWGYQTSGFSWFKDERMEQLWAARSTPTQTAAVKAAAPAVETTVIDGVEYVKGSEHVADYTMTQQFGGRGYEADYAYAANNMVDSLLAGSSWGTGPGNAVILTYSFPDVQTSTWEANYGSGEPNQMAGLNATQQDAVRQALQTWADVANIKFVEVADTPNAHGDLRFAFSDNVSDDAAAWAYYPGIGQYRYDWQGNLTEYNVSEIGGDVWINTNSLNSDFAKGSYDFHTLVHEIGHALGLKHSFENSGSGVVIPAAEDSYQLSVMSYSAYTDMGYKFEDTGDGGYWYNYLAPEGPMLYDVAAIQYLYGANTQHQSGDDTYTFSVDEPVLENIWDGGGYDTIDLSNQNIGANVDLREGHFSDIGVKYDSYNMPEQAIDNVSIAMGTVIESVVGTRFDDQIVGNDADNWFYGGAGNDTLIGNGGTNIAAYSHDVNQYQFTQIAADQWQVSGVDEGVDTLIGIQQVQCGDQLYSLV</sequence>
<dbReference type="Gene3D" id="2.150.10.10">
    <property type="entry name" value="Serralysin-like metalloprotease, C-terminal"/>
    <property type="match status" value="1"/>
</dbReference>
<evidence type="ECO:0000256" key="3">
    <source>
        <dbReference type="ARBA" id="ARBA00022670"/>
    </source>
</evidence>
<dbReference type="GO" id="GO:0006508">
    <property type="term" value="P:proteolysis"/>
    <property type="evidence" value="ECO:0007669"/>
    <property type="project" value="UniProtKB-KW"/>
</dbReference>
<dbReference type="InterPro" id="IPR013858">
    <property type="entry name" value="Peptidase_M10B_C"/>
</dbReference>
<dbReference type="OrthoDB" id="733404at2"/>
<dbReference type="SUPFAM" id="SSF51120">
    <property type="entry name" value="beta-Roll"/>
    <property type="match status" value="1"/>
</dbReference>
<dbReference type="PANTHER" id="PTHR10201">
    <property type="entry name" value="MATRIX METALLOPROTEINASE"/>
    <property type="match status" value="1"/>
</dbReference>
<keyword evidence="7" id="KW-0862">Zinc</keyword>
<keyword evidence="5" id="KW-0677">Repeat</keyword>
<dbReference type="GO" id="GO:0031012">
    <property type="term" value="C:extracellular matrix"/>
    <property type="evidence" value="ECO:0007669"/>
    <property type="project" value="InterPro"/>
</dbReference>
<dbReference type="PANTHER" id="PTHR10201:SF323">
    <property type="entry name" value="MATRIX METALLOPROTEINASE-21"/>
    <property type="match status" value="1"/>
</dbReference>
<evidence type="ECO:0000313" key="10">
    <source>
        <dbReference type="EMBL" id="ODC04406.1"/>
    </source>
</evidence>
<dbReference type="CDD" id="cd04277">
    <property type="entry name" value="ZnMc_serralysin_like"/>
    <property type="match status" value="1"/>
</dbReference>
<dbReference type="InterPro" id="IPR011049">
    <property type="entry name" value="Serralysin-like_metalloprot_C"/>
</dbReference>
<feature type="domain" description="Peptidase metallopeptidase" evidence="9">
    <location>
        <begin position="114"/>
        <end position="303"/>
    </location>
</feature>
<dbReference type="GO" id="GO:0008270">
    <property type="term" value="F:zinc ion binding"/>
    <property type="evidence" value="ECO:0007669"/>
    <property type="project" value="InterPro"/>
</dbReference>
<reference evidence="10 11" key="1">
    <citation type="submission" date="2016-08" db="EMBL/GenBank/DDBJ databases">
        <authorList>
            <person name="Seilhamer J.J."/>
        </authorList>
    </citation>
    <scope>NUCLEOTIDE SEQUENCE [LARGE SCALE GENOMIC DNA]</scope>
    <source>
        <strain evidence="10 11">PH27A</strain>
    </source>
</reference>
<accession>A0A1E2VC59</accession>
<dbReference type="RefSeq" id="WP_068999387.1">
    <property type="nucleotide sequence ID" value="NZ_MDTQ01000001.1"/>
</dbReference>
<keyword evidence="8" id="KW-0482">Metalloprotease</keyword>
<dbReference type="EMBL" id="MDTQ01000001">
    <property type="protein sequence ID" value="ODC04406.1"/>
    <property type="molecule type" value="Genomic_DNA"/>
</dbReference>
<dbReference type="STRING" id="197479.BFW38_13560"/>
<dbReference type="SUPFAM" id="SSF55486">
    <property type="entry name" value="Metalloproteases ('zincins'), catalytic domain"/>
    <property type="match status" value="1"/>
</dbReference>
<evidence type="ECO:0000256" key="2">
    <source>
        <dbReference type="ARBA" id="ARBA00022525"/>
    </source>
</evidence>
<evidence type="ECO:0000259" key="9">
    <source>
        <dbReference type="SMART" id="SM00235"/>
    </source>
</evidence>
<name>A0A1E2VC59_9GAMM</name>
<proteinExistence type="predicted"/>
<dbReference type="Pfam" id="PF08548">
    <property type="entry name" value="Peptidase_M10_C"/>
    <property type="match status" value="1"/>
</dbReference>
<dbReference type="Pfam" id="PF00413">
    <property type="entry name" value="Peptidase_M10"/>
    <property type="match status" value="1"/>
</dbReference>
<dbReference type="GO" id="GO:0004222">
    <property type="term" value="F:metalloendopeptidase activity"/>
    <property type="evidence" value="ECO:0007669"/>
    <property type="project" value="InterPro"/>
</dbReference>
<evidence type="ECO:0000256" key="8">
    <source>
        <dbReference type="ARBA" id="ARBA00023049"/>
    </source>
</evidence>
<dbReference type="GO" id="GO:0005615">
    <property type="term" value="C:extracellular space"/>
    <property type="evidence" value="ECO:0007669"/>
    <property type="project" value="InterPro"/>
</dbReference>
<organism evidence="10 11">
    <name type="scientific">Terasakiispira papahanaumokuakeensis</name>
    <dbReference type="NCBI Taxonomy" id="197479"/>
    <lineage>
        <taxon>Bacteria</taxon>
        <taxon>Pseudomonadati</taxon>
        <taxon>Pseudomonadota</taxon>
        <taxon>Gammaproteobacteria</taxon>
        <taxon>Oceanospirillales</taxon>
        <taxon>Terasakiispira</taxon>
    </lineage>
</organism>